<dbReference type="InterPro" id="IPR023294">
    <property type="entry name" value="Tachylectin2"/>
</dbReference>
<proteinExistence type="predicted"/>
<protein>
    <recommendedName>
        <fullName evidence="1">Tachylectin 2 domain-containing protein</fullName>
    </recommendedName>
</protein>
<dbReference type="EMBL" id="BMMK01000014">
    <property type="protein sequence ID" value="GGM58505.1"/>
    <property type="molecule type" value="Genomic_DNA"/>
</dbReference>
<keyword evidence="3" id="KW-1185">Reference proteome</keyword>
<reference evidence="2" key="1">
    <citation type="journal article" date="2014" name="Int. J. Syst. Evol. Microbiol.">
        <title>Complete genome sequence of Corynebacterium casei LMG S-19264T (=DSM 44701T), isolated from a smear-ripened cheese.</title>
        <authorList>
            <consortium name="US DOE Joint Genome Institute (JGI-PGF)"/>
            <person name="Walter F."/>
            <person name="Albersmeier A."/>
            <person name="Kalinowski J."/>
            <person name="Ruckert C."/>
        </authorList>
    </citation>
    <scope>NUCLEOTIDE SEQUENCE</scope>
    <source>
        <strain evidence="2">CGMCC 4.5737</strain>
    </source>
</reference>
<dbReference type="AlphaFoldDB" id="A0A8J3CF88"/>
<accession>A0A8J3CF88</accession>
<sequence>MLYARDTEGKLFRYHYDHTNKRWLQKEKLVGFGGWEVYYQLFSPGGDVLYAVTNDGLLRWYRYLPEREIDWAGPNTIGLGGWRMYRDVMTNTDACKLKKSS</sequence>
<dbReference type="Gene3D" id="2.115.10.10">
    <property type="entry name" value="Tachylectin 2"/>
    <property type="match status" value="1"/>
</dbReference>
<gene>
    <name evidence="2" type="ORF">GCM10012275_32160</name>
</gene>
<feature type="domain" description="Tachylectin 2" evidence="1">
    <location>
        <begin position="1"/>
        <end position="86"/>
    </location>
</feature>
<dbReference type="Pfam" id="PF14517">
    <property type="entry name" value="Tachylectin"/>
    <property type="match status" value="1"/>
</dbReference>
<evidence type="ECO:0000313" key="2">
    <source>
        <dbReference type="EMBL" id="GGM58505.1"/>
    </source>
</evidence>
<reference evidence="2" key="2">
    <citation type="submission" date="2020-09" db="EMBL/GenBank/DDBJ databases">
        <authorList>
            <person name="Sun Q."/>
            <person name="Zhou Y."/>
        </authorList>
    </citation>
    <scope>NUCLEOTIDE SEQUENCE</scope>
    <source>
        <strain evidence="2">CGMCC 4.5737</strain>
    </source>
</reference>
<dbReference type="SUPFAM" id="SSF50934">
    <property type="entry name" value="Tachylectin-2"/>
    <property type="match status" value="1"/>
</dbReference>
<dbReference type="InterPro" id="IPR036813">
    <property type="entry name" value="Tachylectin2_sf"/>
</dbReference>
<dbReference type="Proteomes" id="UP000637578">
    <property type="component" value="Unassembled WGS sequence"/>
</dbReference>
<evidence type="ECO:0000259" key="1">
    <source>
        <dbReference type="Pfam" id="PF14517"/>
    </source>
</evidence>
<organism evidence="2 3">
    <name type="scientific">Longimycelium tulufanense</name>
    <dbReference type="NCBI Taxonomy" id="907463"/>
    <lineage>
        <taxon>Bacteria</taxon>
        <taxon>Bacillati</taxon>
        <taxon>Actinomycetota</taxon>
        <taxon>Actinomycetes</taxon>
        <taxon>Pseudonocardiales</taxon>
        <taxon>Pseudonocardiaceae</taxon>
        <taxon>Longimycelium</taxon>
    </lineage>
</organism>
<comment type="caution">
    <text evidence="2">The sequence shown here is derived from an EMBL/GenBank/DDBJ whole genome shotgun (WGS) entry which is preliminary data.</text>
</comment>
<evidence type="ECO:0000313" key="3">
    <source>
        <dbReference type="Proteomes" id="UP000637578"/>
    </source>
</evidence>
<name>A0A8J3CF88_9PSEU</name>